<dbReference type="GO" id="GO:0046677">
    <property type="term" value="P:response to antibiotic"/>
    <property type="evidence" value="ECO:0007669"/>
    <property type="project" value="InterPro"/>
</dbReference>
<protein>
    <submittedName>
        <fullName evidence="7">Tetracycline repressor protein class H</fullName>
    </submittedName>
</protein>
<dbReference type="PANTHER" id="PTHR30055:SF151">
    <property type="entry name" value="TRANSCRIPTIONAL REGULATORY PROTEIN"/>
    <property type="match status" value="1"/>
</dbReference>
<gene>
    <name evidence="7" type="ORF">ADL29_05110</name>
</gene>
<evidence type="ECO:0000313" key="7">
    <source>
        <dbReference type="EMBL" id="KPC66312.1"/>
    </source>
</evidence>
<dbReference type="PATRIC" id="fig|66876.3.peg.1126"/>
<dbReference type="PRINTS" id="PR00400">
    <property type="entry name" value="TETREPRESSOR"/>
</dbReference>
<dbReference type="Proteomes" id="UP000037982">
    <property type="component" value="Unassembled WGS sequence"/>
</dbReference>
<accession>A0A0N0H3J7</accession>
<name>A0A0N0H3J7_9ACTN</name>
<dbReference type="Gene3D" id="1.10.357.10">
    <property type="entry name" value="Tetracycline Repressor, domain 2"/>
    <property type="match status" value="1"/>
</dbReference>
<evidence type="ECO:0000256" key="5">
    <source>
        <dbReference type="PROSITE-ProRule" id="PRU00335"/>
    </source>
</evidence>
<reference evidence="8" key="1">
    <citation type="submission" date="2015-07" db="EMBL/GenBank/DDBJ databases">
        <authorList>
            <person name="Ju K.-S."/>
            <person name="Doroghazi J.R."/>
            <person name="Metcalf W.W."/>
        </authorList>
    </citation>
    <scope>NUCLEOTIDE SEQUENCE [LARGE SCALE GENOMIC DNA]</scope>
    <source>
        <strain evidence="8">NRRL ISP-5002</strain>
    </source>
</reference>
<dbReference type="InterPro" id="IPR001647">
    <property type="entry name" value="HTH_TetR"/>
</dbReference>
<dbReference type="GO" id="GO:0000976">
    <property type="term" value="F:transcription cis-regulatory region binding"/>
    <property type="evidence" value="ECO:0007669"/>
    <property type="project" value="TreeGrafter"/>
</dbReference>
<keyword evidence="4" id="KW-0804">Transcription</keyword>
<dbReference type="InterPro" id="IPR050109">
    <property type="entry name" value="HTH-type_TetR-like_transc_reg"/>
</dbReference>
<evidence type="ECO:0000256" key="2">
    <source>
        <dbReference type="ARBA" id="ARBA00023015"/>
    </source>
</evidence>
<dbReference type="EMBL" id="LGKG01000013">
    <property type="protein sequence ID" value="KPC66312.1"/>
    <property type="molecule type" value="Genomic_DNA"/>
</dbReference>
<sequence>MARTAGKGGKRTPGERAGLSRAQVLDAALDLVDREGLRGLSMRRLGGALGVEAMTLYHYVPNKEALLDGLVERVFAEALPPSAEGAPWQEQLRGYAAELREALLRHPGVLPLAVTRPMVTPAGLDAVERGLGALTAAGFPLGRALDALNALSLFVVGHTAGEAGIGQDADPEGHTPGSPGWLSRLDAARYPLLAQAARTGAGVDDTDRFRFAVEALISGFGAAARP</sequence>
<dbReference type="Gene3D" id="1.10.10.60">
    <property type="entry name" value="Homeodomain-like"/>
    <property type="match status" value="1"/>
</dbReference>
<dbReference type="GO" id="GO:0003700">
    <property type="term" value="F:DNA-binding transcription factor activity"/>
    <property type="evidence" value="ECO:0007669"/>
    <property type="project" value="TreeGrafter"/>
</dbReference>
<dbReference type="AlphaFoldDB" id="A0A0N0H3J7"/>
<dbReference type="InterPro" id="IPR036271">
    <property type="entry name" value="Tet_transcr_reg_TetR-rel_C_sf"/>
</dbReference>
<evidence type="ECO:0000256" key="3">
    <source>
        <dbReference type="ARBA" id="ARBA00023125"/>
    </source>
</evidence>
<evidence type="ECO:0000256" key="1">
    <source>
        <dbReference type="ARBA" id="ARBA00022491"/>
    </source>
</evidence>
<dbReference type="InterPro" id="IPR004111">
    <property type="entry name" value="Repressor_TetR_C"/>
</dbReference>
<proteinExistence type="predicted"/>
<feature type="domain" description="HTH tetR-type" evidence="6">
    <location>
        <begin position="18"/>
        <end position="78"/>
    </location>
</feature>
<keyword evidence="2" id="KW-0805">Transcription regulation</keyword>
<evidence type="ECO:0000259" key="6">
    <source>
        <dbReference type="PROSITE" id="PS50977"/>
    </source>
</evidence>
<keyword evidence="3 5" id="KW-0238">DNA-binding</keyword>
<dbReference type="InterPro" id="IPR003012">
    <property type="entry name" value="Tet_transcr_reg_TetR"/>
</dbReference>
<comment type="caution">
    <text evidence="7">The sequence shown here is derived from an EMBL/GenBank/DDBJ whole genome shotgun (WGS) entry which is preliminary data.</text>
</comment>
<evidence type="ECO:0000313" key="8">
    <source>
        <dbReference type="Proteomes" id="UP000037982"/>
    </source>
</evidence>
<dbReference type="Pfam" id="PF02909">
    <property type="entry name" value="TetR_C_1"/>
    <property type="match status" value="1"/>
</dbReference>
<dbReference type="InterPro" id="IPR009057">
    <property type="entry name" value="Homeodomain-like_sf"/>
</dbReference>
<dbReference type="PROSITE" id="PS50977">
    <property type="entry name" value="HTH_TETR_2"/>
    <property type="match status" value="1"/>
</dbReference>
<organism evidence="7 8">
    <name type="scientific">Streptomyces chattanoogensis</name>
    <dbReference type="NCBI Taxonomy" id="66876"/>
    <lineage>
        <taxon>Bacteria</taxon>
        <taxon>Bacillati</taxon>
        <taxon>Actinomycetota</taxon>
        <taxon>Actinomycetes</taxon>
        <taxon>Kitasatosporales</taxon>
        <taxon>Streptomycetaceae</taxon>
        <taxon>Streptomyces</taxon>
    </lineage>
</organism>
<dbReference type="PRINTS" id="PR00455">
    <property type="entry name" value="HTHTETR"/>
</dbReference>
<keyword evidence="8" id="KW-1185">Reference proteome</keyword>
<feature type="DNA-binding region" description="H-T-H motif" evidence="5">
    <location>
        <begin position="41"/>
        <end position="60"/>
    </location>
</feature>
<dbReference type="GO" id="GO:0045892">
    <property type="term" value="P:negative regulation of DNA-templated transcription"/>
    <property type="evidence" value="ECO:0007669"/>
    <property type="project" value="InterPro"/>
</dbReference>
<dbReference type="SUPFAM" id="SSF48498">
    <property type="entry name" value="Tetracyclin repressor-like, C-terminal domain"/>
    <property type="match status" value="1"/>
</dbReference>
<evidence type="ECO:0000256" key="4">
    <source>
        <dbReference type="ARBA" id="ARBA00023163"/>
    </source>
</evidence>
<dbReference type="RefSeq" id="WP_053922527.1">
    <property type="nucleotide sequence ID" value="NZ_LGKG01000013.1"/>
</dbReference>
<dbReference type="SUPFAM" id="SSF46689">
    <property type="entry name" value="Homeodomain-like"/>
    <property type="match status" value="1"/>
</dbReference>
<keyword evidence="1" id="KW-0678">Repressor</keyword>
<dbReference type="Pfam" id="PF00440">
    <property type="entry name" value="TetR_N"/>
    <property type="match status" value="1"/>
</dbReference>
<dbReference type="PANTHER" id="PTHR30055">
    <property type="entry name" value="HTH-TYPE TRANSCRIPTIONAL REGULATOR RUTR"/>
    <property type="match status" value="1"/>
</dbReference>